<accession>C4GM72</accession>
<evidence type="ECO:0000313" key="1">
    <source>
        <dbReference type="EMBL" id="EEP66830.1"/>
    </source>
</evidence>
<proteinExistence type="predicted"/>
<gene>
    <name evidence="1" type="ORF">GCWU000324_02805</name>
</gene>
<organism evidence="1 2">
    <name type="scientific">Kingella oralis ATCC 51147</name>
    <dbReference type="NCBI Taxonomy" id="629741"/>
    <lineage>
        <taxon>Bacteria</taxon>
        <taxon>Pseudomonadati</taxon>
        <taxon>Pseudomonadota</taxon>
        <taxon>Betaproteobacteria</taxon>
        <taxon>Neisseriales</taxon>
        <taxon>Neisseriaceae</taxon>
        <taxon>Kingella</taxon>
    </lineage>
</organism>
<evidence type="ECO:0000313" key="2">
    <source>
        <dbReference type="Proteomes" id="UP000003009"/>
    </source>
</evidence>
<comment type="caution">
    <text evidence="1">The sequence shown here is derived from an EMBL/GenBank/DDBJ whole genome shotgun (WGS) entry which is preliminary data.</text>
</comment>
<sequence length="64" mass="7298">MRYHTAQTPLCSQEFPCPFYPKNSAWSAAACDATAKCCYYPKIEHQRQPETAHPVFKLPQPSQP</sequence>
<keyword evidence="2" id="KW-1185">Reference proteome</keyword>
<protein>
    <submittedName>
        <fullName evidence="1">Uncharacterized protein</fullName>
    </submittedName>
</protein>
<dbReference type="STRING" id="629741.GCWU000324_02805"/>
<dbReference type="HOGENOM" id="CLU_2861806_0_0_4"/>
<reference evidence="1" key="1">
    <citation type="submission" date="2009-04" db="EMBL/GenBank/DDBJ databases">
        <authorList>
            <person name="Weinstock G."/>
            <person name="Sodergren E."/>
            <person name="Clifton S."/>
            <person name="Fulton L."/>
            <person name="Fulton B."/>
            <person name="Courtney L."/>
            <person name="Fronick C."/>
            <person name="Harrison M."/>
            <person name="Strong C."/>
            <person name="Farmer C."/>
            <person name="Delahaunty K."/>
            <person name="Markovic C."/>
            <person name="Hall O."/>
            <person name="Minx P."/>
            <person name="Tomlinson C."/>
            <person name="Mitreva M."/>
            <person name="Nelson J."/>
            <person name="Hou S."/>
            <person name="Wollam A."/>
            <person name="Pepin K.H."/>
            <person name="Johnson M."/>
            <person name="Bhonagiri V."/>
            <person name="Nash W.E."/>
            <person name="Warren W."/>
            <person name="Chinwalla A."/>
            <person name="Mardis E.R."/>
            <person name="Wilson R.K."/>
        </authorList>
    </citation>
    <scope>NUCLEOTIDE SEQUENCE [LARGE SCALE GENOMIC DNA]</scope>
    <source>
        <strain evidence="1">ATCC 51147</strain>
    </source>
</reference>
<name>C4GM72_9NEIS</name>
<dbReference type="AlphaFoldDB" id="C4GM72"/>
<dbReference type="Proteomes" id="UP000003009">
    <property type="component" value="Unassembled WGS sequence"/>
</dbReference>
<dbReference type="EMBL" id="ACJW02000007">
    <property type="protein sequence ID" value="EEP66830.1"/>
    <property type="molecule type" value="Genomic_DNA"/>
</dbReference>